<sequence length="114" mass="13423">MWSRLEGIKINISIIVCRLSLDALERFDQVPEAEFKSLPAQLRVTVRRRLLSTLVYDLEDSDDFYDMDDLHGFGHPYGDDIDDFYESDDYDYDFDDDMYGIFDNDDYEDFGASD</sequence>
<dbReference type="SMR" id="A0A482X3D2"/>
<protein>
    <submittedName>
        <fullName evidence="1">Uncharacterized protein</fullName>
    </submittedName>
</protein>
<organism evidence="1 2">
    <name type="scientific">Laodelphax striatellus</name>
    <name type="common">Small brown planthopper</name>
    <name type="synonym">Delphax striatella</name>
    <dbReference type="NCBI Taxonomy" id="195883"/>
    <lineage>
        <taxon>Eukaryota</taxon>
        <taxon>Metazoa</taxon>
        <taxon>Ecdysozoa</taxon>
        <taxon>Arthropoda</taxon>
        <taxon>Hexapoda</taxon>
        <taxon>Insecta</taxon>
        <taxon>Pterygota</taxon>
        <taxon>Neoptera</taxon>
        <taxon>Paraneoptera</taxon>
        <taxon>Hemiptera</taxon>
        <taxon>Auchenorrhyncha</taxon>
        <taxon>Fulgoroidea</taxon>
        <taxon>Delphacidae</taxon>
        <taxon>Criomorphinae</taxon>
        <taxon>Laodelphax</taxon>
    </lineage>
</organism>
<comment type="caution">
    <text evidence="1">The sequence shown here is derived from an EMBL/GenBank/DDBJ whole genome shotgun (WGS) entry which is preliminary data.</text>
</comment>
<name>A0A482X3D2_LAOST</name>
<dbReference type="Proteomes" id="UP000291343">
    <property type="component" value="Unassembled WGS sequence"/>
</dbReference>
<dbReference type="InParanoid" id="A0A482X3D2"/>
<keyword evidence="2" id="KW-1185">Reference proteome</keyword>
<dbReference type="AlphaFoldDB" id="A0A482X3D2"/>
<evidence type="ECO:0000313" key="2">
    <source>
        <dbReference type="Proteomes" id="UP000291343"/>
    </source>
</evidence>
<gene>
    <name evidence="1" type="ORF">LSTR_LSTR006916</name>
</gene>
<reference evidence="1 2" key="1">
    <citation type="journal article" date="2017" name="Gigascience">
        <title>Genome sequence of the small brown planthopper, Laodelphax striatellus.</title>
        <authorList>
            <person name="Zhu J."/>
            <person name="Jiang F."/>
            <person name="Wang X."/>
            <person name="Yang P."/>
            <person name="Bao Y."/>
            <person name="Zhao W."/>
            <person name="Wang W."/>
            <person name="Lu H."/>
            <person name="Wang Q."/>
            <person name="Cui N."/>
            <person name="Li J."/>
            <person name="Chen X."/>
            <person name="Luo L."/>
            <person name="Yu J."/>
            <person name="Kang L."/>
            <person name="Cui F."/>
        </authorList>
    </citation>
    <scope>NUCLEOTIDE SEQUENCE [LARGE SCALE GENOMIC DNA]</scope>
    <source>
        <strain evidence="1">Lst14</strain>
    </source>
</reference>
<evidence type="ECO:0000313" key="1">
    <source>
        <dbReference type="EMBL" id="RZF40307.1"/>
    </source>
</evidence>
<dbReference type="EMBL" id="QKKF02018530">
    <property type="protein sequence ID" value="RZF40307.1"/>
    <property type="molecule type" value="Genomic_DNA"/>
</dbReference>
<accession>A0A482X3D2</accession>
<proteinExistence type="predicted"/>